<reference evidence="1 2" key="1">
    <citation type="journal article" date="2024" name="Nat. Commun.">
        <title>Phylogenomics reveals the evolutionary origins of lichenization in chlorophyte algae.</title>
        <authorList>
            <person name="Puginier C."/>
            <person name="Libourel C."/>
            <person name="Otte J."/>
            <person name="Skaloud P."/>
            <person name="Haon M."/>
            <person name="Grisel S."/>
            <person name="Petersen M."/>
            <person name="Berrin J.G."/>
            <person name="Delaux P.M."/>
            <person name="Dal Grande F."/>
            <person name="Keller J."/>
        </authorList>
    </citation>
    <scope>NUCLEOTIDE SEQUENCE [LARGE SCALE GENOMIC DNA]</scope>
    <source>
        <strain evidence="1 2">SAG 2043</strain>
    </source>
</reference>
<keyword evidence="2" id="KW-1185">Reference proteome</keyword>
<dbReference type="EMBL" id="JALJOR010000007">
    <property type="protein sequence ID" value="KAK9814062.1"/>
    <property type="molecule type" value="Genomic_DNA"/>
</dbReference>
<evidence type="ECO:0000313" key="1">
    <source>
        <dbReference type="EMBL" id="KAK9814062.1"/>
    </source>
</evidence>
<name>A0AAW1Q199_9CHLO</name>
<sequence>MASPSTQALKRLPGLLYTATHKYSWRRSASSIAAQVQDGSHAPGTGGGALISMLSRDLRMGMDYEMKLSCPNTKGAQYFDQFLVEKVAALRQEPSITEPETVAELAKAEQAAHSYKDLPPADRQRALLELQHVLEK</sequence>
<protein>
    <submittedName>
        <fullName evidence="1">Uncharacterized protein</fullName>
    </submittedName>
</protein>
<proteinExistence type="predicted"/>
<organism evidence="1 2">
    <name type="scientific">[Myrmecia] bisecta</name>
    <dbReference type="NCBI Taxonomy" id="41462"/>
    <lineage>
        <taxon>Eukaryota</taxon>
        <taxon>Viridiplantae</taxon>
        <taxon>Chlorophyta</taxon>
        <taxon>core chlorophytes</taxon>
        <taxon>Trebouxiophyceae</taxon>
        <taxon>Trebouxiales</taxon>
        <taxon>Trebouxiaceae</taxon>
        <taxon>Myrmecia</taxon>
    </lineage>
</organism>
<dbReference type="Proteomes" id="UP001489004">
    <property type="component" value="Unassembled WGS sequence"/>
</dbReference>
<accession>A0AAW1Q199</accession>
<gene>
    <name evidence="1" type="ORF">WJX72_000176</name>
</gene>
<comment type="caution">
    <text evidence="1">The sequence shown here is derived from an EMBL/GenBank/DDBJ whole genome shotgun (WGS) entry which is preliminary data.</text>
</comment>
<evidence type="ECO:0000313" key="2">
    <source>
        <dbReference type="Proteomes" id="UP001489004"/>
    </source>
</evidence>
<dbReference type="AlphaFoldDB" id="A0AAW1Q199"/>